<dbReference type="VEuPathDB" id="FungiDB:H310_10768"/>
<gene>
    <name evidence="1" type="ORF">H310_10768</name>
</gene>
<name>A0A024TPQ7_9STRA</name>
<organism evidence="1">
    <name type="scientific">Aphanomyces invadans</name>
    <dbReference type="NCBI Taxonomy" id="157072"/>
    <lineage>
        <taxon>Eukaryota</taxon>
        <taxon>Sar</taxon>
        <taxon>Stramenopiles</taxon>
        <taxon>Oomycota</taxon>
        <taxon>Saprolegniomycetes</taxon>
        <taxon>Saprolegniales</taxon>
        <taxon>Verrucalvaceae</taxon>
        <taxon>Aphanomyces</taxon>
    </lineage>
</organism>
<reference evidence="1" key="1">
    <citation type="submission" date="2013-12" db="EMBL/GenBank/DDBJ databases">
        <title>The Genome Sequence of Aphanomyces invadans NJM9701.</title>
        <authorList>
            <consortium name="The Broad Institute Genomics Platform"/>
            <person name="Russ C."/>
            <person name="Tyler B."/>
            <person name="van West P."/>
            <person name="Dieguez-Uribeondo J."/>
            <person name="Young S.K."/>
            <person name="Zeng Q."/>
            <person name="Gargeya S."/>
            <person name="Fitzgerald M."/>
            <person name="Abouelleil A."/>
            <person name="Alvarado L."/>
            <person name="Chapman S.B."/>
            <person name="Gainer-Dewar J."/>
            <person name="Goldberg J."/>
            <person name="Griggs A."/>
            <person name="Gujja S."/>
            <person name="Hansen M."/>
            <person name="Howarth C."/>
            <person name="Imamovic A."/>
            <person name="Ireland A."/>
            <person name="Larimer J."/>
            <person name="McCowan C."/>
            <person name="Murphy C."/>
            <person name="Pearson M."/>
            <person name="Poon T.W."/>
            <person name="Priest M."/>
            <person name="Roberts A."/>
            <person name="Saif S."/>
            <person name="Shea T."/>
            <person name="Sykes S."/>
            <person name="Wortman J."/>
            <person name="Nusbaum C."/>
            <person name="Birren B."/>
        </authorList>
    </citation>
    <scope>NUCLEOTIDE SEQUENCE [LARGE SCALE GENOMIC DNA]</scope>
    <source>
        <strain evidence="1">NJM9701</strain>
    </source>
</reference>
<proteinExistence type="predicted"/>
<dbReference type="RefSeq" id="XP_008875446.1">
    <property type="nucleotide sequence ID" value="XM_008877224.1"/>
</dbReference>
<dbReference type="GeneID" id="20087818"/>
<dbReference type="AlphaFoldDB" id="A0A024TPQ7"/>
<dbReference type="EMBL" id="KI913978">
    <property type="protein sequence ID" value="ETV96135.1"/>
    <property type="molecule type" value="Genomic_DNA"/>
</dbReference>
<evidence type="ECO:0000313" key="1">
    <source>
        <dbReference type="EMBL" id="ETV96135.1"/>
    </source>
</evidence>
<accession>A0A024TPQ7</accession>
<sequence>MRNMVVPLDASSALVVLGGEGGERFPGDFPDRSIEIEFDAVGAGVFSGATEGVEVVACGASVSLPAASAVVGVCGASVLPVVVFEGTADVVEAVGGGVVDGATGSLVVVAFPWPDTSNAPNASKAIKGDFIVVVECRSLLEWRAG</sequence>
<protein>
    <submittedName>
        <fullName evidence="1">Uncharacterized protein</fullName>
    </submittedName>
</protein>